<comment type="caution">
    <text evidence="1">The sequence shown here is derived from an EMBL/GenBank/DDBJ whole genome shotgun (WGS) entry which is preliminary data.</text>
</comment>
<reference evidence="1" key="1">
    <citation type="journal article" date="2021" name="Sci. Rep.">
        <title>Diploid genomic architecture of Nitzschia inconspicua, an elite biomass production diatom.</title>
        <authorList>
            <person name="Oliver A."/>
            <person name="Podell S."/>
            <person name="Pinowska A."/>
            <person name="Traller J.C."/>
            <person name="Smith S.R."/>
            <person name="McClure R."/>
            <person name="Beliaev A."/>
            <person name="Bohutskyi P."/>
            <person name="Hill E.A."/>
            <person name="Rabines A."/>
            <person name="Zheng H."/>
            <person name="Allen L.Z."/>
            <person name="Kuo A."/>
            <person name="Grigoriev I.V."/>
            <person name="Allen A.E."/>
            <person name="Hazlebeck D."/>
            <person name="Allen E.E."/>
        </authorList>
    </citation>
    <scope>NUCLEOTIDE SEQUENCE</scope>
    <source>
        <strain evidence="1">Hildebrandi</strain>
    </source>
</reference>
<organism evidence="1 2">
    <name type="scientific">Nitzschia inconspicua</name>
    <dbReference type="NCBI Taxonomy" id="303405"/>
    <lineage>
        <taxon>Eukaryota</taxon>
        <taxon>Sar</taxon>
        <taxon>Stramenopiles</taxon>
        <taxon>Ochrophyta</taxon>
        <taxon>Bacillariophyta</taxon>
        <taxon>Bacillariophyceae</taxon>
        <taxon>Bacillariophycidae</taxon>
        <taxon>Bacillariales</taxon>
        <taxon>Bacillariaceae</taxon>
        <taxon>Nitzschia</taxon>
    </lineage>
</organism>
<evidence type="ECO:0000313" key="2">
    <source>
        <dbReference type="Proteomes" id="UP000693970"/>
    </source>
</evidence>
<protein>
    <submittedName>
        <fullName evidence="1">Uncharacterized protein</fullName>
    </submittedName>
</protein>
<accession>A0A9K3PYE6</accession>
<name>A0A9K3PYE6_9STRA</name>
<proteinExistence type="predicted"/>
<gene>
    <name evidence="1" type="ORF">IV203_037066</name>
</gene>
<dbReference type="AlphaFoldDB" id="A0A9K3PYE6"/>
<dbReference type="Proteomes" id="UP000693970">
    <property type="component" value="Unassembled WGS sequence"/>
</dbReference>
<dbReference type="EMBL" id="JAGRRH010000009">
    <property type="protein sequence ID" value="KAG7363865.1"/>
    <property type="molecule type" value="Genomic_DNA"/>
</dbReference>
<reference evidence="1" key="2">
    <citation type="submission" date="2021-04" db="EMBL/GenBank/DDBJ databases">
        <authorList>
            <person name="Podell S."/>
        </authorList>
    </citation>
    <scope>NUCLEOTIDE SEQUENCE</scope>
    <source>
        <strain evidence="1">Hildebrandi</strain>
    </source>
</reference>
<keyword evidence="2" id="KW-1185">Reference proteome</keyword>
<sequence length="265" mass="29809">MTNWKDAIGLNNHAVALLAGGGAANDGAIIQCLQEAVALLQRAIQGESDNHLFPSQRVENETYSANKSTVQRIQCFEDPDFLLFDQAFLILEEDDDSRLRLFCNDRDRDAWIELQSSIVLFNLALTFHRRALLRSQYEQQHPQNCDTLFRQNSYVFFSKSKLLYTMSNNILLEHGGNCARTNNDLFQSTKFALRLAIANNMAHIAVISEPRQEDDVSPTNQVAQLIEEGVPKKATMILPFAILSGIIMNITCHNQKLPNRLASAA</sequence>
<evidence type="ECO:0000313" key="1">
    <source>
        <dbReference type="EMBL" id="KAG7363865.1"/>
    </source>
</evidence>